<evidence type="ECO:0000256" key="1">
    <source>
        <dbReference type="ARBA" id="ARBA00006499"/>
    </source>
</evidence>
<dbReference type="GO" id="GO:0008474">
    <property type="term" value="F:palmitoyl-(protein) hydrolase activity"/>
    <property type="evidence" value="ECO:0007669"/>
    <property type="project" value="TreeGrafter"/>
</dbReference>
<keyword evidence="6" id="KW-1185">Reference proteome</keyword>
<evidence type="ECO:0000259" key="4">
    <source>
        <dbReference type="Pfam" id="PF02230"/>
    </source>
</evidence>
<feature type="region of interest" description="Disordered" evidence="2">
    <location>
        <begin position="1"/>
        <end position="25"/>
    </location>
</feature>
<dbReference type="Pfam" id="PF00326">
    <property type="entry name" value="Peptidase_S9"/>
    <property type="match status" value="1"/>
</dbReference>
<dbReference type="InterPro" id="IPR029058">
    <property type="entry name" value="AB_hydrolase_fold"/>
</dbReference>
<dbReference type="InterPro" id="IPR050565">
    <property type="entry name" value="LYPA1-2/EST-like"/>
</dbReference>
<dbReference type="GO" id="GO:0006508">
    <property type="term" value="P:proteolysis"/>
    <property type="evidence" value="ECO:0007669"/>
    <property type="project" value="InterPro"/>
</dbReference>
<dbReference type="EMBL" id="JAUBYV010000009">
    <property type="protein sequence ID" value="KAK2624804.1"/>
    <property type="molecule type" value="Genomic_DNA"/>
</dbReference>
<dbReference type="Proteomes" id="UP001285354">
    <property type="component" value="Unassembled WGS sequence"/>
</dbReference>
<organism evidence="5 6">
    <name type="scientific">Diplocarpon rosae</name>
    <dbReference type="NCBI Taxonomy" id="946125"/>
    <lineage>
        <taxon>Eukaryota</taxon>
        <taxon>Fungi</taxon>
        <taxon>Dikarya</taxon>
        <taxon>Ascomycota</taxon>
        <taxon>Pezizomycotina</taxon>
        <taxon>Leotiomycetes</taxon>
        <taxon>Helotiales</taxon>
        <taxon>Drepanopezizaceae</taxon>
        <taxon>Diplocarpon</taxon>
    </lineage>
</organism>
<dbReference type="Gene3D" id="3.40.50.1820">
    <property type="entry name" value="alpha/beta hydrolase"/>
    <property type="match status" value="1"/>
</dbReference>
<evidence type="ECO:0000259" key="3">
    <source>
        <dbReference type="Pfam" id="PF00326"/>
    </source>
</evidence>
<protein>
    <submittedName>
        <fullName evidence="5">Uncharacterized protein</fullName>
    </submittedName>
</protein>
<dbReference type="Pfam" id="PF02230">
    <property type="entry name" value="Abhydrolase_2"/>
    <property type="match status" value="1"/>
</dbReference>
<feature type="domain" description="Peptidase S9 prolyl oligopeptidase catalytic" evidence="3">
    <location>
        <begin position="216"/>
        <end position="309"/>
    </location>
</feature>
<dbReference type="GO" id="GO:0052689">
    <property type="term" value="F:carboxylic ester hydrolase activity"/>
    <property type="evidence" value="ECO:0007669"/>
    <property type="project" value="TreeGrafter"/>
</dbReference>
<reference evidence="5" key="1">
    <citation type="submission" date="2023-06" db="EMBL/GenBank/DDBJ databases">
        <title>Draft genome of Marssonina rosae.</title>
        <authorList>
            <person name="Cheng Q."/>
        </authorList>
    </citation>
    <scope>NUCLEOTIDE SEQUENCE</scope>
    <source>
        <strain evidence="5">R4</strain>
    </source>
</reference>
<dbReference type="InterPro" id="IPR001375">
    <property type="entry name" value="Peptidase_S9_cat"/>
</dbReference>
<dbReference type="InterPro" id="IPR003140">
    <property type="entry name" value="PLipase/COase/thioEstase"/>
</dbReference>
<comment type="similarity">
    <text evidence="1">Belongs to the AB hydrolase superfamily. AB hydrolase 2 family.</text>
</comment>
<evidence type="ECO:0000256" key="2">
    <source>
        <dbReference type="SAM" id="MobiDB-lite"/>
    </source>
</evidence>
<dbReference type="AlphaFoldDB" id="A0AAD9SXN6"/>
<dbReference type="SUPFAM" id="SSF53474">
    <property type="entry name" value="alpha/beta-Hydrolases"/>
    <property type="match status" value="1"/>
</dbReference>
<evidence type="ECO:0000313" key="6">
    <source>
        <dbReference type="Proteomes" id="UP001285354"/>
    </source>
</evidence>
<dbReference type="PANTHER" id="PTHR10655">
    <property type="entry name" value="LYSOPHOSPHOLIPASE-RELATED"/>
    <property type="match status" value="1"/>
</dbReference>
<gene>
    <name evidence="5" type="ORF">QTJ16_005997</name>
</gene>
<dbReference type="GO" id="GO:0008236">
    <property type="term" value="F:serine-type peptidase activity"/>
    <property type="evidence" value="ECO:0007669"/>
    <property type="project" value="InterPro"/>
</dbReference>
<name>A0AAD9SXN6_9HELO</name>
<sequence length="314" mass="34535">MDSQDNIAPEDGTPSTETTVIPPRSSDHTHTVIFLHGREDFGEYLSSDFFDSKCSTGQSMAELFPTVRWVFPTAKLQYSAQRDFEFSNSSFAEALKGEEIISQWFDVWDIKTPEEKIHLMIPGLRDSVLKILEIVKQEASLISLDRVILGGISQGCAAATLALLASGVDLGGFIGLCSWLPLQRDIEAAVEGKPLMHQRVRELLGFPTTEDPIQKFAELADGSSDEASDKDDVALESLATLKNLTIESSFKTPVFLAHSEDDETVPFRQGKQLAQAVSGIGFNVTLKEYKDGGHWIHACHGVDDMAAFLRTIVV</sequence>
<evidence type="ECO:0000313" key="5">
    <source>
        <dbReference type="EMBL" id="KAK2624804.1"/>
    </source>
</evidence>
<dbReference type="GO" id="GO:0005737">
    <property type="term" value="C:cytoplasm"/>
    <property type="evidence" value="ECO:0007669"/>
    <property type="project" value="TreeGrafter"/>
</dbReference>
<dbReference type="PANTHER" id="PTHR10655:SF63">
    <property type="entry name" value="PHOSPHOLIPASE_CARBOXYLESTERASE_THIOESTERASE DOMAIN-CONTAINING PROTEIN"/>
    <property type="match status" value="1"/>
</dbReference>
<feature type="domain" description="Phospholipase/carboxylesterase/thioesterase" evidence="4">
    <location>
        <begin position="20"/>
        <end position="189"/>
    </location>
</feature>
<accession>A0AAD9SXN6</accession>
<proteinExistence type="inferred from homology"/>
<comment type="caution">
    <text evidence="5">The sequence shown here is derived from an EMBL/GenBank/DDBJ whole genome shotgun (WGS) entry which is preliminary data.</text>
</comment>